<dbReference type="InterPro" id="IPR002716">
    <property type="entry name" value="PIN_dom"/>
</dbReference>
<dbReference type="AlphaFoldDB" id="A0A8J3E9I9"/>
<dbReference type="Pfam" id="PF01850">
    <property type="entry name" value="PIN"/>
    <property type="match status" value="1"/>
</dbReference>
<dbReference type="PANTHER" id="PTHR36173">
    <property type="entry name" value="RIBONUCLEASE VAPC16-RELATED"/>
    <property type="match status" value="1"/>
</dbReference>
<dbReference type="RefSeq" id="WP_117003171.1">
    <property type="nucleotide sequence ID" value="NZ_BMJS01000022.1"/>
</dbReference>
<dbReference type="OrthoDB" id="9798990at2"/>
<feature type="domain" description="PIN" evidence="1">
    <location>
        <begin position="2"/>
        <end position="114"/>
    </location>
</feature>
<name>A0A8J3E9I9_9GAMM</name>
<dbReference type="Gene3D" id="3.40.50.1010">
    <property type="entry name" value="5'-nuclease"/>
    <property type="match status" value="1"/>
</dbReference>
<dbReference type="InterPro" id="IPR041705">
    <property type="entry name" value="PIN_Sll0205"/>
</dbReference>
<accession>A0A8J3E9I9</accession>
<evidence type="ECO:0000259" key="1">
    <source>
        <dbReference type="Pfam" id="PF01850"/>
    </source>
</evidence>
<protein>
    <submittedName>
        <fullName evidence="2">Twitching motility protein PilT</fullName>
    </submittedName>
</protein>
<dbReference type="InterPro" id="IPR052919">
    <property type="entry name" value="TA_system_RNase"/>
</dbReference>
<sequence>MYLLDTHYLIWLLYEPQKLSAKLTKIIENTDNDIFFSAMSIFEITIKESIGKLKVAPDFTNHLEESGLQSLPFLADHANWLRTLTLDIHKDPFDRALIAQSAVEGINLITQDRLILEYSNVLRHIKDL</sequence>
<reference evidence="2" key="1">
    <citation type="journal article" date="2014" name="Int. J. Syst. Evol. Microbiol.">
        <title>Complete genome sequence of Corynebacterium casei LMG S-19264T (=DSM 44701T), isolated from a smear-ripened cheese.</title>
        <authorList>
            <consortium name="US DOE Joint Genome Institute (JGI-PGF)"/>
            <person name="Walter F."/>
            <person name="Albersmeier A."/>
            <person name="Kalinowski J."/>
            <person name="Ruckert C."/>
        </authorList>
    </citation>
    <scope>NUCLEOTIDE SEQUENCE</scope>
    <source>
        <strain evidence="2">CGMCC 1.15758</strain>
    </source>
</reference>
<evidence type="ECO:0000313" key="3">
    <source>
        <dbReference type="Proteomes" id="UP000636949"/>
    </source>
</evidence>
<dbReference type="Proteomes" id="UP000636949">
    <property type="component" value="Unassembled WGS sequence"/>
</dbReference>
<dbReference type="InterPro" id="IPR029060">
    <property type="entry name" value="PIN-like_dom_sf"/>
</dbReference>
<dbReference type="CDD" id="cd09872">
    <property type="entry name" value="PIN_Sll0205-like"/>
    <property type="match status" value="1"/>
</dbReference>
<gene>
    <name evidence="2" type="ORF">GCM10010995_18960</name>
</gene>
<dbReference type="EMBL" id="BMJS01000022">
    <property type="protein sequence ID" value="GGG01691.1"/>
    <property type="molecule type" value="Genomic_DNA"/>
</dbReference>
<reference evidence="2" key="2">
    <citation type="submission" date="2020-09" db="EMBL/GenBank/DDBJ databases">
        <authorList>
            <person name="Sun Q."/>
            <person name="Zhou Y."/>
        </authorList>
    </citation>
    <scope>NUCLEOTIDE SEQUENCE</scope>
    <source>
        <strain evidence="2">CGMCC 1.15758</strain>
    </source>
</reference>
<keyword evidence="3" id="KW-1185">Reference proteome</keyword>
<dbReference type="SUPFAM" id="SSF88723">
    <property type="entry name" value="PIN domain-like"/>
    <property type="match status" value="1"/>
</dbReference>
<organism evidence="2 3">
    <name type="scientific">Cysteiniphilum litorale</name>
    <dbReference type="NCBI Taxonomy" id="2056700"/>
    <lineage>
        <taxon>Bacteria</taxon>
        <taxon>Pseudomonadati</taxon>
        <taxon>Pseudomonadota</taxon>
        <taxon>Gammaproteobacteria</taxon>
        <taxon>Thiotrichales</taxon>
        <taxon>Fastidiosibacteraceae</taxon>
        <taxon>Cysteiniphilum</taxon>
    </lineage>
</organism>
<evidence type="ECO:0000313" key="2">
    <source>
        <dbReference type="EMBL" id="GGG01691.1"/>
    </source>
</evidence>
<proteinExistence type="predicted"/>
<comment type="caution">
    <text evidence="2">The sequence shown here is derived from an EMBL/GenBank/DDBJ whole genome shotgun (WGS) entry which is preliminary data.</text>
</comment>
<dbReference type="PANTHER" id="PTHR36173:SF2">
    <property type="entry name" value="RIBONUCLEASE VAPC16"/>
    <property type="match status" value="1"/>
</dbReference>